<dbReference type="Pfam" id="PF13561">
    <property type="entry name" value="adh_short_C2"/>
    <property type="match status" value="1"/>
</dbReference>
<proteinExistence type="inferred from homology"/>
<dbReference type="Proteomes" id="UP000018001">
    <property type="component" value="Unassembled WGS sequence"/>
</dbReference>
<dbReference type="FunFam" id="3.40.50.720:FF:000245">
    <property type="entry name" value="Short chain dehydrogenase, putative"/>
    <property type="match status" value="1"/>
</dbReference>
<dbReference type="HOGENOM" id="CLU_010194_1_1_1"/>
<evidence type="ECO:0000313" key="5">
    <source>
        <dbReference type="EMBL" id="GAD97351.1"/>
    </source>
</evidence>
<dbReference type="Gene3D" id="3.40.50.720">
    <property type="entry name" value="NAD(P)-binding Rossmann-like Domain"/>
    <property type="match status" value="1"/>
</dbReference>
<accession>V5G5V1</accession>
<dbReference type="InterPro" id="IPR020904">
    <property type="entry name" value="Sc_DH/Rdtase_CS"/>
</dbReference>
<reference evidence="6" key="1">
    <citation type="journal article" date="2014" name="Genome Announc.">
        <title>Draft genome sequence of the formaldehyde-resistant fungus Byssochlamys spectabilis No. 5 (anamorph Paecilomyces variotii No. 5) (NBRC109023).</title>
        <authorList>
            <person name="Oka T."/>
            <person name="Ekino K."/>
            <person name="Fukuda K."/>
            <person name="Nomura Y."/>
        </authorList>
    </citation>
    <scope>NUCLEOTIDE SEQUENCE [LARGE SCALE GENOMIC DNA]</scope>
    <source>
        <strain evidence="6">No. 5 / NBRC 109023</strain>
    </source>
</reference>
<dbReference type="InterPro" id="IPR002347">
    <property type="entry name" value="SDR_fam"/>
</dbReference>
<dbReference type="AlphaFoldDB" id="V5G5V1"/>
<dbReference type="InParanoid" id="V5G5V1"/>
<sequence>MAFTYLAVRTGRGLLRKCAEECSASTSWACKAGTAHNVAFPTAVHRMSSIKPRAFSTSLPLEVPPTEPTLDGNQKSRKEPVPRSAYPDFSLQQKTYVVTGGGRGLGLVIAEAMVQAGAEVHCLDRLVDPDPEFIASQEWSKQQKHKGELHYHHVDVRDMNMLNGTVASIAERRGQMNGLVAAAGVQQIKEAVDYTCVDVTEMLDINYTGVFMSANAVARQMMRFKTAGSIVLVASMSGVIANKGLNSPVYNSSKAAVIQLSRNLAMEWGKLGIRVNSLCPGHIVTPMVKKNFEEVPGLRETWEQENMLNRLATPEEFTGATIFMLSDASSFMTGGHLIIDGGHTAW</sequence>
<dbReference type="OrthoDB" id="1669814at2759"/>
<dbReference type="SUPFAM" id="SSF51735">
    <property type="entry name" value="NAD(P)-binding Rossmann-fold domains"/>
    <property type="match status" value="1"/>
</dbReference>
<organism evidence="5 6">
    <name type="scientific">Byssochlamys spectabilis (strain No. 5 / NBRC 109023)</name>
    <name type="common">Paecilomyces variotii</name>
    <dbReference type="NCBI Taxonomy" id="1356009"/>
    <lineage>
        <taxon>Eukaryota</taxon>
        <taxon>Fungi</taxon>
        <taxon>Dikarya</taxon>
        <taxon>Ascomycota</taxon>
        <taxon>Pezizomycotina</taxon>
        <taxon>Eurotiomycetes</taxon>
        <taxon>Eurotiomycetidae</taxon>
        <taxon>Eurotiales</taxon>
        <taxon>Thermoascaceae</taxon>
        <taxon>Paecilomyces</taxon>
    </lineage>
</organism>
<dbReference type="GO" id="GO:0016616">
    <property type="term" value="F:oxidoreductase activity, acting on the CH-OH group of donors, NAD or NADP as acceptor"/>
    <property type="evidence" value="ECO:0007669"/>
    <property type="project" value="UniProtKB-ARBA"/>
</dbReference>
<dbReference type="PANTHER" id="PTHR43008">
    <property type="entry name" value="BENZIL REDUCTASE"/>
    <property type="match status" value="1"/>
</dbReference>
<name>V5G5V1_BYSSN</name>
<gene>
    <name evidence="5" type="ORF">PVAR5_6026</name>
</gene>
<dbReference type="InterPro" id="IPR036291">
    <property type="entry name" value="NAD(P)-bd_dom_sf"/>
</dbReference>
<evidence type="ECO:0000256" key="2">
    <source>
        <dbReference type="ARBA" id="ARBA00022857"/>
    </source>
</evidence>
<comment type="similarity">
    <text evidence="1">Belongs to the short-chain dehydrogenases/reductases (SDR) family.</text>
</comment>
<evidence type="ECO:0000313" key="6">
    <source>
        <dbReference type="Proteomes" id="UP000018001"/>
    </source>
</evidence>
<evidence type="ECO:0000256" key="1">
    <source>
        <dbReference type="ARBA" id="ARBA00006484"/>
    </source>
</evidence>
<dbReference type="GO" id="GO:0050664">
    <property type="term" value="F:oxidoreductase activity, acting on NAD(P)H, oxygen as acceptor"/>
    <property type="evidence" value="ECO:0007669"/>
    <property type="project" value="TreeGrafter"/>
</dbReference>
<dbReference type="PROSITE" id="PS00061">
    <property type="entry name" value="ADH_SHORT"/>
    <property type="match status" value="1"/>
</dbReference>
<evidence type="ECO:0000256" key="4">
    <source>
        <dbReference type="SAM" id="MobiDB-lite"/>
    </source>
</evidence>
<comment type="caution">
    <text evidence="5">The sequence shown here is derived from an EMBL/GenBank/DDBJ whole genome shotgun (WGS) entry which is preliminary data.</text>
</comment>
<keyword evidence="3" id="KW-0560">Oxidoreductase</keyword>
<keyword evidence="6" id="KW-1185">Reference proteome</keyword>
<protein>
    <submittedName>
        <fullName evidence="5">Oxidoreductase, short chain dehydrogenase/reductase family protein</fullName>
    </submittedName>
</protein>
<dbReference type="PANTHER" id="PTHR43008:SF10">
    <property type="entry name" value="CHAIN DEHYDROGENASE_OXIDOREDUCTASE, PUTATIVE (AFU_ORTHOLOGUE AFUA_2G15740)-RELATED"/>
    <property type="match status" value="1"/>
</dbReference>
<dbReference type="PRINTS" id="PR00081">
    <property type="entry name" value="GDHRDH"/>
</dbReference>
<evidence type="ECO:0000256" key="3">
    <source>
        <dbReference type="ARBA" id="ARBA00023002"/>
    </source>
</evidence>
<dbReference type="EMBL" id="BAUL01000197">
    <property type="protein sequence ID" value="GAD97351.1"/>
    <property type="molecule type" value="Genomic_DNA"/>
</dbReference>
<dbReference type="eggNOG" id="KOG0725">
    <property type="taxonomic scope" value="Eukaryota"/>
</dbReference>
<keyword evidence="2" id="KW-0521">NADP</keyword>
<feature type="region of interest" description="Disordered" evidence="4">
    <location>
        <begin position="58"/>
        <end position="85"/>
    </location>
</feature>
<dbReference type="PRINTS" id="PR00080">
    <property type="entry name" value="SDRFAMILY"/>
</dbReference>